<proteinExistence type="predicted"/>
<reference evidence="3" key="2">
    <citation type="journal article" date="2018" name="Plant J.">
        <title>The Sorghum bicolor reference genome: improved assembly, gene annotations, a transcriptome atlas, and signatures of genome organization.</title>
        <authorList>
            <person name="McCormick R.F."/>
            <person name="Truong S.K."/>
            <person name="Sreedasyam A."/>
            <person name="Jenkins J."/>
            <person name="Shu S."/>
            <person name="Sims D."/>
            <person name="Kennedy M."/>
            <person name="Amirebrahimi M."/>
            <person name="Weers B.D."/>
            <person name="McKinley B."/>
            <person name="Mattison A."/>
            <person name="Morishige D.T."/>
            <person name="Grimwood J."/>
            <person name="Schmutz J."/>
            <person name="Mullet J.E."/>
        </authorList>
    </citation>
    <scope>NUCLEOTIDE SEQUENCE [LARGE SCALE GENOMIC DNA]</scope>
    <source>
        <strain evidence="3">cv. BTx623</strain>
    </source>
</reference>
<sequence>METTIASSRPSTIALSSLPASRLSPSRPDPRGAEGGASLQLAVVAERSPRAATAKQLQHVNALARQLTNHARSTFTHTCSHRALAPITIRSYTNHRSINS</sequence>
<dbReference type="Proteomes" id="UP000000768">
    <property type="component" value="Chromosome 1"/>
</dbReference>
<name>A0A1B6QQK6_SORBI</name>
<dbReference type="AlphaFoldDB" id="A0A1B6QQK6"/>
<dbReference type="EMBL" id="CM000760">
    <property type="protein sequence ID" value="KXG40204.1"/>
    <property type="molecule type" value="Genomic_DNA"/>
</dbReference>
<feature type="region of interest" description="Disordered" evidence="1">
    <location>
        <begin position="1"/>
        <end position="36"/>
    </location>
</feature>
<protein>
    <submittedName>
        <fullName evidence="2">Uncharacterized protein</fullName>
    </submittedName>
</protein>
<dbReference type="Gramene" id="KXG40204">
    <property type="protein sequence ID" value="KXG40204"/>
    <property type="gene ID" value="SORBI_3001G507700"/>
</dbReference>
<organism evidence="2 3">
    <name type="scientific">Sorghum bicolor</name>
    <name type="common">Sorghum</name>
    <name type="synonym">Sorghum vulgare</name>
    <dbReference type="NCBI Taxonomy" id="4558"/>
    <lineage>
        <taxon>Eukaryota</taxon>
        <taxon>Viridiplantae</taxon>
        <taxon>Streptophyta</taxon>
        <taxon>Embryophyta</taxon>
        <taxon>Tracheophyta</taxon>
        <taxon>Spermatophyta</taxon>
        <taxon>Magnoliopsida</taxon>
        <taxon>Liliopsida</taxon>
        <taxon>Poales</taxon>
        <taxon>Poaceae</taxon>
        <taxon>PACMAD clade</taxon>
        <taxon>Panicoideae</taxon>
        <taxon>Andropogonodae</taxon>
        <taxon>Andropogoneae</taxon>
        <taxon>Sorghinae</taxon>
        <taxon>Sorghum</taxon>
    </lineage>
</organism>
<feature type="compositionally biased region" description="Polar residues" evidence="1">
    <location>
        <begin position="1"/>
        <end position="13"/>
    </location>
</feature>
<accession>A0A1B6QQK6</accession>
<dbReference type="InParanoid" id="A0A1B6QQK6"/>
<evidence type="ECO:0000313" key="2">
    <source>
        <dbReference type="EMBL" id="KXG40204.1"/>
    </source>
</evidence>
<feature type="compositionally biased region" description="Low complexity" evidence="1">
    <location>
        <begin position="14"/>
        <end position="26"/>
    </location>
</feature>
<evidence type="ECO:0000313" key="3">
    <source>
        <dbReference type="Proteomes" id="UP000000768"/>
    </source>
</evidence>
<keyword evidence="3" id="KW-1185">Reference proteome</keyword>
<gene>
    <name evidence="2" type="ORF">SORBI_3001G507700</name>
</gene>
<reference evidence="2 3" key="1">
    <citation type="journal article" date="2009" name="Nature">
        <title>The Sorghum bicolor genome and the diversification of grasses.</title>
        <authorList>
            <person name="Paterson A.H."/>
            <person name="Bowers J.E."/>
            <person name="Bruggmann R."/>
            <person name="Dubchak I."/>
            <person name="Grimwood J."/>
            <person name="Gundlach H."/>
            <person name="Haberer G."/>
            <person name="Hellsten U."/>
            <person name="Mitros T."/>
            <person name="Poliakov A."/>
            <person name="Schmutz J."/>
            <person name="Spannagl M."/>
            <person name="Tang H."/>
            <person name="Wang X."/>
            <person name="Wicker T."/>
            <person name="Bharti A.K."/>
            <person name="Chapman J."/>
            <person name="Feltus F.A."/>
            <person name="Gowik U."/>
            <person name="Grigoriev I.V."/>
            <person name="Lyons E."/>
            <person name="Maher C.A."/>
            <person name="Martis M."/>
            <person name="Narechania A."/>
            <person name="Otillar R.P."/>
            <person name="Penning B.W."/>
            <person name="Salamov A.A."/>
            <person name="Wang Y."/>
            <person name="Zhang L."/>
            <person name="Carpita N.C."/>
            <person name="Freeling M."/>
            <person name="Gingle A.R."/>
            <person name="Hash C.T."/>
            <person name="Keller B."/>
            <person name="Klein P."/>
            <person name="Kresovich S."/>
            <person name="McCann M.C."/>
            <person name="Ming R."/>
            <person name="Peterson D.G."/>
            <person name="Mehboob-ur-Rahman"/>
            <person name="Ware D."/>
            <person name="Westhoff P."/>
            <person name="Mayer K.F."/>
            <person name="Messing J."/>
            <person name="Rokhsar D.S."/>
        </authorList>
    </citation>
    <scope>NUCLEOTIDE SEQUENCE [LARGE SCALE GENOMIC DNA]</scope>
    <source>
        <strain evidence="3">cv. BTx623</strain>
    </source>
</reference>
<evidence type="ECO:0000256" key="1">
    <source>
        <dbReference type="SAM" id="MobiDB-lite"/>
    </source>
</evidence>